<feature type="transmembrane region" description="Helical" evidence="1">
    <location>
        <begin position="80"/>
        <end position="103"/>
    </location>
</feature>
<evidence type="ECO:0000313" key="2">
    <source>
        <dbReference type="EnsemblMetazoa" id="SMAR005802-PA"/>
    </source>
</evidence>
<reference evidence="2" key="2">
    <citation type="submission" date="2015-02" db="UniProtKB">
        <authorList>
            <consortium name="EnsemblMetazoa"/>
        </authorList>
    </citation>
    <scope>IDENTIFICATION</scope>
</reference>
<accession>T1IX71</accession>
<dbReference type="HOGENOM" id="CLU_143241_0_0_1"/>
<dbReference type="EMBL" id="JH431644">
    <property type="status" value="NOT_ANNOTATED_CDS"/>
    <property type="molecule type" value="Genomic_DNA"/>
</dbReference>
<feature type="transmembrane region" description="Helical" evidence="1">
    <location>
        <begin position="52"/>
        <end position="73"/>
    </location>
</feature>
<keyword evidence="1" id="KW-1133">Transmembrane helix</keyword>
<reference evidence="3" key="1">
    <citation type="submission" date="2011-05" db="EMBL/GenBank/DDBJ databases">
        <authorList>
            <person name="Richards S.R."/>
            <person name="Qu J."/>
            <person name="Jiang H."/>
            <person name="Jhangiani S.N."/>
            <person name="Agravi P."/>
            <person name="Goodspeed R."/>
            <person name="Gross S."/>
            <person name="Mandapat C."/>
            <person name="Jackson L."/>
            <person name="Mathew T."/>
            <person name="Pu L."/>
            <person name="Thornton R."/>
            <person name="Saada N."/>
            <person name="Wilczek-Boney K.B."/>
            <person name="Lee S."/>
            <person name="Kovar C."/>
            <person name="Wu Y."/>
            <person name="Scherer S.E."/>
            <person name="Worley K.C."/>
            <person name="Muzny D.M."/>
            <person name="Gibbs R."/>
        </authorList>
    </citation>
    <scope>NUCLEOTIDE SEQUENCE</scope>
    <source>
        <strain evidence="3">Brora</strain>
    </source>
</reference>
<name>T1IX71_STRMM</name>
<sequence>MRSDYALLSTELFLLWLLTTMRCYNNCSFYINLIPSDLTPYFAEKYNEIVDIYLYSAAALLFVALIALVCAIIKETAKICWIWLIIIILFWITELIFLILRFITEPPGILFVKN</sequence>
<dbReference type="AlphaFoldDB" id="T1IX71"/>
<keyword evidence="3" id="KW-1185">Reference proteome</keyword>
<evidence type="ECO:0000256" key="1">
    <source>
        <dbReference type="SAM" id="Phobius"/>
    </source>
</evidence>
<dbReference type="Proteomes" id="UP000014500">
    <property type="component" value="Unassembled WGS sequence"/>
</dbReference>
<keyword evidence="1" id="KW-0472">Membrane</keyword>
<dbReference type="EnsemblMetazoa" id="SMAR005802-RA">
    <property type="protein sequence ID" value="SMAR005802-PA"/>
    <property type="gene ID" value="SMAR005802"/>
</dbReference>
<proteinExistence type="predicted"/>
<evidence type="ECO:0000313" key="3">
    <source>
        <dbReference type="Proteomes" id="UP000014500"/>
    </source>
</evidence>
<protein>
    <submittedName>
        <fullName evidence="2">Uncharacterized protein</fullName>
    </submittedName>
</protein>
<keyword evidence="1" id="KW-0812">Transmembrane</keyword>
<organism evidence="2 3">
    <name type="scientific">Strigamia maritima</name>
    <name type="common">European centipede</name>
    <name type="synonym">Geophilus maritimus</name>
    <dbReference type="NCBI Taxonomy" id="126957"/>
    <lineage>
        <taxon>Eukaryota</taxon>
        <taxon>Metazoa</taxon>
        <taxon>Ecdysozoa</taxon>
        <taxon>Arthropoda</taxon>
        <taxon>Myriapoda</taxon>
        <taxon>Chilopoda</taxon>
        <taxon>Pleurostigmophora</taxon>
        <taxon>Geophilomorpha</taxon>
        <taxon>Linotaeniidae</taxon>
        <taxon>Strigamia</taxon>
    </lineage>
</organism>